<proteinExistence type="predicted"/>
<sequence>MPKRAPRNHSSLPAKKANARRVEAHHRILNKKNRVDSNLLVKHSVSISKMNNVCGACNKSLVFANHTDCLVMCDGSVNVKPHQTKRFKRQPKKEWKPIKRVWQPISKPVANSKPQWKPTGRHFSLFEKHPLTRIMESTDQPIELPPSASSSPKITMVVQIVLWYLDSGCSRHMTGDRARLINFVDKFIGTVRFGNDEYAAIVGYGDYKLGDTIISRVYYVEGLKHNLFSVGQFCDGGLEVAFRQHSCHIRNYDMVDLLKGSRTTNLYSISLNDMMSASPVCLLTKASSTKSWLWHRRLNHLNFGTLNELARNDLVRGLPMLKYDKDHLCPSCQLGKSKKASHPLKTENTNTEVPPYKPYIGPLWTNENGKYQRKEVCFGDEVADTPDLDGTQTTYWLYSRWDAGRSALVKDPEPPSVLPTKKQGLMDRYFSRVIYFELHILVIKTKENVSSKRKADLHAENANGESIQNLPQQLS</sequence>
<organism evidence="4 5">
    <name type="scientific">Tanacetum coccineum</name>
    <dbReference type="NCBI Taxonomy" id="301880"/>
    <lineage>
        <taxon>Eukaryota</taxon>
        <taxon>Viridiplantae</taxon>
        <taxon>Streptophyta</taxon>
        <taxon>Embryophyta</taxon>
        <taxon>Tracheophyta</taxon>
        <taxon>Spermatophyta</taxon>
        <taxon>Magnoliopsida</taxon>
        <taxon>eudicotyledons</taxon>
        <taxon>Gunneridae</taxon>
        <taxon>Pentapetalae</taxon>
        <taxon>asterids</taxon>
        <taxon>campanulids</taxon>
        <taxon>Asterales</taxon>
        <taxon>Asteraceae</taxon>
        <taxon>Asteroideae</taxon>
        <taxon>Anthemideae</taxon>
        <taxon>Anthemidinae</taxon>
        <taxon>Tanacetum</taxon>
    </lineage>
</organism>
<evidence type="ECO:0000313" key="5">
    <source>
        <dbReference type="Proteomes" id="UP001151760"/>
    </source>
</evidence>
<evidence type="ECO:0000259" key="3">
    <source>
        <dbReference type="Pfam" id="PF22936"/>
    </source>
</evidence>
<feature type="region of interest" description="Disordered" evidence="1">
    <location>
        <begin position="454"/>
        <end position="475"/>
    </location>
</feature>
<gene>
    <name evidence="4" type="ORF">Tco_1112508</name>
</gene>
<name>A0ABQ5IR14_9ASTR</name>
<keyword evidence="5" id="KW-1185">Reference proteome</keyword>
<feature type="domain" description="Retrovirus-related Pol polyprotein from transposon TNT 1-94-like beta-barrel" evidence="3">
    <location>
        <begin position="163"/>
        <end position="237"/>
    </location>
</feature>
<evidence type="ECO:0000256" key="1">
    <source>
        <dbReference type="SAM" id="MobiDB-lite"/>
    </source>
</evidence>
<reference evidence="4" key="2">
    <citation type="submission" date="2022-01" db="EMBL/GenBank/DDBJ databases">
        <authorList>
            <person name="Yamashiro T."/>
            <person name="Shiraishi A."/>
            <person name="Satake H."/>
            <person name="Nakayama K."/>
        </authorList>
    </citation>
    <scope>NUCLEOTIDE SEQUENCE</scope>
</reference>
<protein>
    <submittedName>
        <fullName evidence="4">Retrovirus-related pol polyprotein from transposon TNT 1-94</fullName>
    </submittedName>
</protein>
<feature type="compositionally biased region" description="Polar residues" evidence="1">
    <location>
        <begin position="463"/>
        <end position="475"/>
    </location>
</feature>
<evidence type="ECO:0000259" key="2">
    <source>
        <dbReference type="Pfam" id="PF13976"/>
    </source>
</evidence>
<dbReference type="Pfam" id="PF22936">
    <property type="entry name" value="Pol_BBD"/>
    <property type="match status" value="1"/>
</dbReference>
<dbReference type="Pfam" id="PF13976">
    <property type="entry name" value="gag_pre-integrs"/>
    <property type="match status" value="1"/>
</dbReference>
<dbReference type="Proteomes" id="UP001151760">
    <property type="component" value="Unassembled WGS sequence"/>
</dbReference>
<accession>A0ABQ5IR14</accession>
<feature type="domain" description="GAG-pre-integrase" evidence="2">
    <location>
        <begin position="265"/>
        <end position="337"/>
    </location>
</feature>
<dbReference type="EMBL" id="BQNB010021033">
    <property type="protein sequence ID" value="GJU02170.1"/>
    <property type="molecule type" value="Genomic_DNA"/>
</dbReference>
<reference evidence="4" key="1">
    <citation type="journal article" date="2022" name="Int. J. Mol. Sci.">
        <title>Draft Genome of Tanacetum Coccineum: Genomic Comparison of Closely Related Tanacetum-Family Plants.</title>
        <authorList>
            <person name="Yamashiro T."/>
            <person name="Shiraishi A."/>
            <person name="Nakayama K."/>
            <person name="Satake H."/>
        </authorList>
    </citation>
    <scope>NUCLEOTIDE SEQUENCE</scope>
</reference>
<evidence type="ECO:0000313" key="4">
    <source>
        <dbReference type="EMBL" id="GJU02170.1"/>
    </source>
</evidence>
<dbReference type="InterPro" id="IPR054722">
    <property type="entry name" value="PolX-like_BBD"/>
</dbReference>
<dbReference type="InterPro" id="IPR025724">
    <property type="entry name" value="GAG-pre-integrase_dom"/>
</dbReference>
<comment type="caution">
    <text evidence="4">The sequence shown here is derived from an EMBL/GenBank/DDBJ whole genome shotgun (WGS) entry which is preliminary data.</text>
</comment>